<keyword evidence="2" id="KW-1185">Reference proteome</keyword>
<dbReference type="EMBL" id="JBGNUJ010000008">
    <property type="protein sequence ID" value="KAL3955929.1"/>
    <property type="molecule type" value="Genomic_DNA"/>
</dbReference>
<gene>
    <name evidence="1" type="ORF">ACCO45_008775</name>
</gene>
<accession>A0ACC4DJ87</accession>
<evidence type="ECO:0000313" key="2">
    <source>
        <dbReference type="Proteomes" id="UP001638806"/>
    </source>
</evidence>
<organism evidence="1 2">
    <name type="scientific">Purpureocillium lilacinum</name>
    <name type="common">Paecilomyces lilacinus</name>
    <dbReference type="NCBI Taxonomy" id="33203"/>
    <lineage>
        <taxon>Eukaryota</taxon>
        <taxon>Fungi</taxon>
        <taxon>Dikarya</taxon>
        <taxon>Ascomycota</taxon>
        <taxon>Pezizomycotina</taxon>
        <taxon>Sordariomycetes</taxon>
        <taxon>Hypocreomycetidae</taxon>
        <taxon>Hypocreales</taxon>
        <taxon>Ophiocordycipitaceae</taxon>
        <taxon>Purpureocillium</taxon>
    </lineage>
</organism>
<evidence type="ECO:0000313" key="1">
    <source>
        <dbReference type="EMBL" id="KAL3955929.1"/>
    </source>
</evidence>
<sequence>MLQAERTGPGRRPDPWGVLLGSAGQAAACMRDEPPPCVPSVSNVARAAATVSGPLGVFTLCEAVVVTRVPTTLAFLEGTTGAKFDAGAATTAQAGAAHNQRNSTRRDLITAHLLRGQHCGAGWLITGTYLLLAPGTDGTYPTSPTTSSDGGCDPRALRHARWAAVSDQATTHVIAPVLYPAWMRLSAAGINVKAVDWLPRPYSEEHFGEPARQPVHDASLTGGTTCPVPPPVIHTVGLAGAAAQLIISFPTSNLDATHGGHASPRGAGHLACTVPKIASHPHPQPSAATWARASPVVVDLTLASISSAGKPLARPPPPPPPPAVSTTAHPLLQGGAAQCQVPIQVGPGAAAGGTAAGGGKG</sequence>
<comment type="caution">
    <text evidence="1">The sequence shown here is derived from an EMBL/GenBank/DDBJ whole genome shotgun (WGS) entry which is preliminary data.</text>
</comment>
<name>A0ACC4DJ87_PURLI</name>
<proteinExistence type="predicted"/>
<protein>
    <submittedName>
        <fullName evidence="1">Uncharacterized protein</fullName>
    </submittedName>
</protein>
<dbReference type="Proteomes" id="UP001638806">
    <property type="component" value="Unassembled WGS sequence"/>
</dbReference>
<reference evidence="1" key="1">
    <citation type="submission" date="2024-12" db="EMBL/GenBank/DDBJ databases">
        <title>Comparative genomics and development of molecular markers within Purpureocillium lilacinum and among Purpureocillium species.</title>
        <authorList>
            <person name="Yeh Z.-Y."/>
            <person name="Ni N.-T."/>
            <person name="Lo P.-H."/>
            <person name="Mushyakhwo K."/>
            <person name="Lin C.-F."/>
            <person name="Nai Y.-S."/>
        </authorList>
    </citation>
    <scope>NUCLEOTIDE SEQUENCE</scope>
    <source>
        <strain evidence="1">NCHU-NPUST-175</strain>
    </source>
</reference>